<comment type="caution">
    <text evidence="10">The sequence shown here is derived from an EMBL/GenBank/DDBJ whole genome shotgun (WGS) entry which is preliminary data.</text>
</comment>
<dbReference type="Proteomes" id="UP000176511">
    <property type="component" value="Unassembled WGS sequence"/>
</dbReference>
<accession>A0A1F6DJQ3</accession>
<evidence type="ECO:0000256" key="6">
    <source>
        <dbReference type="PIRSR" id="PIRSR600223-1"/>
    </source>
</evidence>
<dbReference type="EC" id="3.4.21.89" evidence="3 7"/>
<evidence type="ECO:0000313" key="11">
    <source>
        <dbReference type="Proteomes" id="UP000176511"/>
    </source>
</evidence>
<comment type="catalytic activity">
    <reaction evidence="1 7">
        <text>Cleavage of hydrophobic, N-terminal signal or leader sequences from secreted and periplasmic proteins.</text>
        <dbReference type="EC" id="3.4.21.89"/>
    </reaction>
</comment>
<evidence type="ECO:0000256" key="4">
    <source>
        <dbReference type="ARBA" id="ARBA00022670"/>
    </source>
</evidence>
<comment type="subcellular location">
    <subcellularLocation>
        <location evidence="8">Membrane</location>
        <topology evidence="8">Single-pass type II membrane protein</topology>
    </subcellularLocation>
</comment>
<evidence type="ECO:0000256" key="7">
    <source>
        <dbReference type="RuleBase" id="RU003993"/>
    </source>
</evidence>
<dbReference type="AlphaFoldDB" id="A0A1F6DJQ3"/>
<dbReference type="Pfam" id="PF10502">
    <property type="entry name" value="Peptidase_S26"/>
    <property type="match status" value="1"/>
</dbReference>
<dbReference type="PRINTS" id="PR00727">
    <property type="entry name" value="LEADERPTASE"/>
</dbReference>
<dbReference type="Gene3D" id="2.10.109.10">
    <property type="entry name" value="Umud Fragment, subunit A"/>
    <property type="match status" value="1"/>
</dbReference>
<evidence type="ECO:0000256" key="3">
    <source>
        <dbReference type="ARBA" id="ARBA00013208"/>
    </source>
</evidence>
<feature type="active site" evidence="6">
    <location>
        <position position="84"/>
    </location>
</feature>
<dbReference type="InterPro" id="IPR000223">
    <property type="entry name" value="Pept_S26A_signal_pept_1"/>
</dbReference>
<evidence type="ECO:0000256" key="2">
    <source>
        <dbReference type="ARBA" id="ARBA00009370"/>
    </source>
</evidence>
<evidence type="ECO:0000259" key="9">
    <source>
        <dbReference type="Pfam" id="PF10502"/>
    </source>
</evidence>
<evidence type="ECO:0000256" key="1">
    <source>
        <dbReference type="ARBA" id="ARBA00000677"/>
    </source>
</evidence>
<sequence length="177" mass="20029">MTLNRTFLSTSGKLSFAFFLFIIAALFVRSFLLAAGVVDGLSMFPTFQDNERILIEKVTLLTREPQRGDIVQVVHKPNGMLLVKRIIGLPGETIRIRKNAVHLLDADGNEVLLEEPYLPEGTLTRMWDGKPATFGPFAEHEYFVLGDNRQHSRADSRLLGPIPRQWIYGNVYSLIPF</sequence>
<dbReference type="CDD" id="cd06530">
    <property type="entry name" value="S26_SPase_I"/>
    <property type="match status" value="1"/>
</dbReference>
<dbReference type="InterPro" id="IPR019756">
    <property type="entry name" value="Pept_S26A_signal_pept_1_Ser-AS"/>
</dbReference>
<keyword evidence="5 7" id="KW-0378">Hydrolase</keyword>
<reference evidence="10 11" key="1">
    <citation type="journal article" date="2016" name="Nat. Commun.">
        <title>Thousands of microbial genomes shed light on interconnected biogeochemical processes in an aquifer system.</title>
        <authorList>
            <person name="Anantharaman K."/>
            <person name="Brown C.T."/>
            <person name="Hug L.A."/>
            <person name="Sharon I."/>
            <person name="Castelle C.J."/>
            <person name="Probst A.J."/>
            <person name="Thomas B.C."/>
            <person name="Singh A."/>
            <person name="Wilkins M.J."/>
            <person name="Karaoz U."/>
            <person name="Brodie E.L."/>
            <person name="Williams K.H."/>
            <person name="Hubbard S.S."/>
            <person name="Banfield J.F."/>
        </authorList>
    </citation>
    <scope>NUCLEOTIDE SEQUENCE [LARGE SCALE GENOMIC DNA]</scope>
</reference>
<dbReference type="NCBIfam" id="TIGR02227">
    <property type="entry name" value="sigpep_I_bact"/>
    <property type="match status" value="1"/>
</dbReference>
<name>A0A1F6DJQ3_9BACT</name>
<evidence type="ECO:0000256" key="8">
    <source>
        <dbReference type="RuleBase" id="RU362042"/>
    </source>
</evidence>
<dbReference type="InterPro" id="IPR019533">
    <property type="entry name" value="Peptidase_S26"/>
</dbReference>
<dbReference type="PROSITE" id="PS00760">
    <property type="entry name" value="SPASE_I_2"/>
    <property type="match status" value="1"/>
</dbReference>
<feature type="active site" evidence="6">
    <location>
        <position position="42"/>
    </location>
</feature>
<dbReference type="SUPFAM" id="SSF51306">
    <property type="entry name" value="LexA/Signal peptidase"/>
    <property type="match status" value="1"/>
</dbReference>
<feature type="domain" description="Peptidase S26" evidence="9">
    <location>
        <begin position="16"/>
        <end position="171"/>
    </location>
</feature>
<dbReference type="GO" id="GO:0006465">
    <property type="term" value="P:signal peptide processing"/>
    <property type="evidence" value="ECO:0007669"/>
    <property type="project" value="InterPro"/>
</dbReference>
<dbReference type="InterPro" id="IPR036286">
    <property type="entry name" value="LexA/Signal_pep-like_sf"/>
</dbReference>
<dbReference type="GO" id="GO:0004252">
    <property type="term" value="F:serine-type endopeptidase activity"/>
    <property type="evidence" value="ECO:0007669"/>
    <property type="project" value="InterPro"/>
</dbReference>
<comment type="similarity">
    <text evidence="2 8">Belongs to the peptidase S26 family.</text>
</comment>
<dbReference type="EMBL" id="MFLE01000016">
    <property type="protein sequence ID" value="OGG61655.1"/>
    <property type="molecule type" value="Genomic_DNA"/>
</dbReference>
<dbReference type="PANTHER" id="PTHR43390">
    <property type="entry name" value="SIGNAL PEPTIDASE I"/>
    <property type="match status" value="1"/>
</dbReference>
<dbReference type="InterPro" id="IPR019757">
    <property type="entry name" value="Pept_S26A_signal_pept_1_Lys-AS"/>
</dbReference>
<gene>
    <name evidence="10" type="ORF">A3C87_04210</name>
</gene>
<evidence type="ECO:0000313" key="10">
    <source>
        <dbReference type="EMBL" id="OGG61655.1"/>
    </source>
</evidence>
<organism evidence="10 11">
    <name type="scientific">Candidatus Kaiserbacteria bacterium RIFCSPHIGHO2_02_FULL_49_34</name>
    <dbReference type="NCBI Taxonomy" id="1798491"/>
    <lineage>
        <taxon>Bacteria</taxon>
        <taxon>Candidatus Kaiseribacteriota</taxon>
    </lineage>
</organism>
<dbReference type="PANTHER" id="PTHR43390:SF1">
    <property type="entry name" value="CHLOROPLAST PROCESSING PEPTIDASE"/>
    <property type="match status" value="1"/>
</dbReference>
<dbReference type="GO" id="GO:0016020">
    <property type="term" value="C:membrane"/>
    <property type="evidence" value="ECO:0007669"/>
    <property type="project" value="UniProtKB-SubCell"/>
</dbReference>
<dbReference type="PROSITE" id="PS00501">
    <property type="entry name" value="SPASE_I_1"/>
    <property type="match status" value="1"/>
</dbReference>
<dbReference type="STRING" id="1798491.A3C87_04210"/>
<dbReference type="GO" id="GO:0009003">
    <property type="term" value="F:signal peptidase activity"/>
    <property type="evidence" value="ECO:0007669"/>
    <property type="project" value="UniProtKB-EC"/>
</dbReference>
<keyword evidence="4 7" id="KW-0645">Protease</keyword>
<evidence type="ECO:0000256" key="5">
    <source>
        <dbReference type="ARBA" id="ARBA00022801"/>
    </source>
</evidence>
<proteinExistence type="inferred from homology"/>
<protein>
    <recommendedName>
        <fullName evidence="3 7">Signal peptidase I</fullName>
        <ecNumber evidence="3 7">3.4.21.89</ecNumber>
    </recommendedName>
</protein>